<reference evidence="3 4" key="1">
    <citation type="submission" date="2022-10" db="EMBL/GenBank/DDBJ databases">
        <title>The complete genomes of actinobacterial strains from the NBC collection.</title>
        <authorList>
            <person name="Joergensen T.S."/>
            <person name="Alvarez Arevalo M."/>
            <person name="Sterndorff E.B."/>
            <person name="Faurdal D."/>
            <person name="Vuksanovic O."/>
            <person name="Mourched A.-S."/>
            <person name="Charusanti P."/>
            <person name="Shaw S."/>
            <person name="Blin K."/>
            <person name="Weber T."/>
        </authorList>
    </citation>
    <scope>NUCLEOTIDE SEQUENCE [LARGE SCALE GENOMIC DNA]</scope>
    <source>
        <strain evidence="3 4">NBC_00319</strain>
    </source>
</reference>
<dbReference type="InterPro" id="IPR003509">
    <property type="entry name" value="UPF0102_YraN-like"/>
</dbReference>
<dbReference type="SUPFAM" id="SSF52980">
    <property type="entry name" value="Restriction endonuclease-like"/>
    <property type="match status" value="1"/>
</dbReference>
<dbReference type="Gene3D" id="3.40.1350.10">
    <property type="match status" value="1"/>
</dbReference>
<accession>A0AAU4K2Y0</accession>
<dbReference type="InterPro" id="IPR011856">
    <property type="entry name" value="tRNA_endonuc-like_dom_sf"/>
</dbReference>
<dbReference type="Pfam" id="PF02021">
    <property type="entry name" value="UPF0102"/>
    <property type="match status" value="1"/>
</dbReference>
<evidence type="ECO:0000313" key="3">
    <source>
        <dbReference type="EMBL" id="WUM20409.1"/>
    </source>
</evidence>
<comment type="similarity">
    <text evidence="1 2">Belongs to the UPF0102 family.</text>
</comment>
<dbReference type="NCBIfam" id="NF009150">
    <property type="entry name" value="PRK12497.1-3"/>
    <property type="match status" value="1"/>
</dbReference>
<dbReference type="EMBL" id="CP108021">
    <property type="protein sequence ID" value="WUM20409.1"/>
    <property type="molecule type" value="Genomic_DNA"/>
</dbReference>
<dbReference type="PANTHER" id="PTHR34039:SF1">
    <property type="entry name" value="UPF0102 PROTEIN YRAN"/>
    <property type="match status" value="1"/>
</dbReference>
<dbReference type="NCBIfam" id="NF009154">
    <property type="entry name" value="PRK12497.3-3"/>
    <property type="match status" value="1"/>
</dbReference>
<proteinExistence type="inferred from homology"/>
<keyword evidence="4" id="KW-1185">Reference proteome</keyword>
<dbReference type="PANTHER" id="PTHR34039">
    <property type="entry name" value="UPF0102 PROTEIN YRAN"/>
    <property type="match status" value="1"/>
</dbReference>
<dbReference type="KEGG" id="whr:OG579_00695"/>
<evidence type="ECO:0000313" key="4">
    <source>
        <dbReference type="Proteomes" id="UP001432128"/>
    </source>
</evidence>
<dbReference type="Proteomes" id="UP001432128">
    <property type="component" value="Chromosome"/>
</dbReference>
<dbReference type="HAMAP" id="MF_00048">
    <property type="entry name" value="UPF0102"/>
    <property type="match status" value="1"/>
</dbReference>
<dbReference type="CDD" id="cd20736">
    <property type="entry name" value="PoNe_Nuclease"/>
    <property type="match status" value="1"/>
</dbReference>
<name>A0AAU4K2Y0_9NOCA</name>
<dbReference type="GO" id="GO:0003676">
    <property type="term" value="F:nucleic acid binding"/>
    <property type="evidence" value="ECO:0007669"/>
    <property type="project" value="InterPro"/>
</dbReference>
<sequence>MATQSRQPDRRQLIGRRGEDAAVEYLTVAGWSVLDRNWRCRHGEIDVVAVDPTDVDGESLVIVEVKTRTGSMFGDPAAAVTAEKYRRLRRLAGLWLAESEKHWPIIRFDVVAVHIDVAGVCTVSHLRGVF</sequence>
<organism evidence="3 4">
    <name type="scientific">Williamsia herbipolensis</name>
    <dbReference type="NCBI Taxonomy" id="1603258"/>
    <lineage>
        <taxon>Bacteria</taxon>
        <taxon>Bacillati</taxon>
        <taxon>Actinomycetota</taxon>
        <taxon>Actinomycetes</taxon>
        <taxon>Mycobacteriales</taxon>
        <taxon>Nocardiaceae</taxon>
        <taxon>Williamsia</taxon>
    </lineage>
</organism>
<evidence type="ECO:0000256" key="1">
    <source>
        <dbReference type="ARBA" id="ARBA00006738"/>
    </source>
</evidence>
<dbReference type="AlphaFoldDB" id="A0AAU4K2Y0"/>
<dbReference type="InterPro" id="IPR011335">
    <property type="entry name" value="Restrct_endonuc-II-like"/>
</dbReference>
<evidence type="ECO:0000256" key="2">
    <source>
        <dbReference type="HAMAP-Rule" id="MF_00048"/>
    </source>
</evidence>
<protein>
    <recommendedName>
        <fullName evidence="2">UPF0102 protein OG579_00695</fullName>
    </recommendedName>
</protein>
<dbReference type="RefSeq" id="WP_328857728.1">
    <property type="nucleotide sequence ID" value="NZ_CP108021.1"/>
</dbReference>
<gene>
    <name evidence="3" type="ORF">OG579_00695</name>
</gene>